<dbReference type="Pfam" id="PF01782">
    <property type="entry name" value="RimM"/>
    <property type="match status" value="1"/>
</dbReference>
<evidence type="ECO:0000256" key="5">
    <source>
        <dbReference type="HAMAP-Rule" id="MF_00014"/>
    </source>
</evidence>
<dbReference type="PANTHER" id="PTHR33692:SF1">
    <property type="entry name" value="RIBOSOME MATURATION FACTOR RIMM"/>
    <property type="match status" value="1"/>
</dbReference>
<dbReference type="Proteomes" id="UP000050509">
    <property type="component" value="Unassembled WGS sequence"/>
</dbReference>
<dbReference type="InterPro" id="IPR011033">
    <property type="entry name" value="PRC_barrel-like_sf"/>
</dbReference>
<dbReference type="InterPro" id="IPR011961">
    <property type="entry name" value="RimM"/>
</dbReference>
<dbReference type="InterPro" id="IPR002676">
    <property type="entry name" value="RimM_N"/>
</dbReference>
<evidence type="ECO:0000256" key="4">
    <source>
        <dbReference type="ARBA" id="ARBA00023186"/>
    </source>
</evidence>
<protein>
    <recommendedName>
        <fullName evidence="5">Ribosome maturation factor RimM</fullName>
    </recommendedName>
</protein>
<dbReference type="PATRIC" id="fig|186479.3.peg.944"/>
<name>A0A0P9F2Q7_9CHLR</name>
<dbReference type="InterPro" id="IPR027275">
    <property type="entry name" value="PRC-brl_dom"/>
</dbReference>
<keyword evidence="2 5" id="KW-0690">Ribosome biogenesis</keyword>
<dbReference type="SUPFAM" id="SSF50447">
    <property type="entry name" value="Translation proteins"/>
    <property type="match status" value="1"/>
</dbReference>
<dbReference type="NCBIfam" id="TIGR02273">
    <property type="entry name" value="16S_RimM"/>
    <property type="match status" value="1"/>
</dbReference>
<sequence length="176" mass="19292">MAEQTPTADNTILIGQIVAAFGVRGQVKMKAITDQIDHLRRRIRTVYVGPKFQTHTIKSVIEHKPGLLILTLSDVTTREQADDLRGQEVAILETQAAPLEEGEYFIHQLYGLKVVSDDGEEIGTVREVLETGANDVLVVKRPGKADGLVPMIHDVVQELDTTGGRVVIHVLPGLLD</sequence>
<dbReference type="PANTHER" id="PTHR33692">
    <property type="entry name" value="RIBOSOME MATURATION FACTOR RIMM"/>
    <property type="match status" value="1"/>
</dbReference>
<evidence type="ECO:0000259" key="7">
    <source>
        <dbReference type="Pfam" id="PF05239"/>
    </source>
</evidence>
<comment type="caution">
    <text evidence="8">The sequence shown here is derived from an EMBL/GenBank/DDBJ whole genome shotgun (WGS) entry which is preliminary data.</text>
</comment>
<dbReference type="Gene3D" id="2.40.30.60">
    <property type="entry name" value="RimM"/>
    <property type="match status" value="1"/>
</dbReference>
<comment type="subcellular location">
    <subcellularLocation>
        <location evidence="5">Cytoplasm</location>
    </subcellularLocation>
</comment>
<evidence type="ECO:0000256" key="3">
    <source>
        <dbReference type="ARBA" id="ARBA00022552"/>
    </source>
</evidence>
<organism evidence="8 9">
    <name type="scientific">Kouleothrix aurantiaca</name>
    <dbReference type="NCBI Taxonomy" id="186479"/>
    <lineage>
        <taxon>Bacteria</taxon>
        <taxon>Bacillati</taxon>
        <taxon>Chloroflexota</taxon>
        <taxon>Chloroflexia</taxon>
        <taxon>Chloroflexales</taxon>
        <taxon>Roseiflexineae</taxon>
        <taxon>Roseiflexaceae</taxon>
        <taxon>Kouleothrix</taxon>
    </lineage>
</organism>
<gene>
    <name evidence="5" type="primary">rimM</name>
    <name evidence="8" type="ORF">SE17_24835</name>
</gene>
<proteinExistence type="inferred from homology"/>
<comment type="domain">
    <text evidence="5">The PRC barrel domain binds ribosomal protein uS19.</text>
</comment>
<keyword evidence="4 5" id="KW-0143">Chaperone</keyword>
<evidence type="ECO:0000259" key="6">
    <source>
        <dbReference type="Pfam" id="PF01782"/>
    </source>
</evidence>
<dbReference type="GO" id="GO:0005737">
    <property type="term" value="C:cytoplasm"/>
    <property type="evidence" value="ECO:0007669"/>
    <property type="project" value="UniProtKB-SubCell"/>
</dbReference>
<evidence type="ECO:0000256" key="2">
    <source>
        <dbReference type="ARBA" id="ARBA00022517"/>
    </source>
</evidence>
<comment type="subunit">
    <text evidence="5">Binds ribosomal protein uS19.</text>
</comment>
<dbReference type="Gene3D" id="2.30.30.240">
    <property type="entry name" value="PRC-barrel domain"/>
    <property type="match status" value="1"/>
</dbReference>
<evidence type="ECO:0000313" key="9">
    <source>
        <dbReference type="Proteomes" id="UP000050509"/>
    </source>
</evidence>
<dbReference type="AlphaFoldDB" id="A0A0P9F2Q7"/>
<keyword evidence="3 5" id="KW-0698">rRNA processing</keyword>
<dbReference type="GO" id="GO:0005840">
    <property type="term" value="C:ribosome"/>
    <property type="evidence" value="ECO:0007669"/>
    <property type="project" value="InterPro"/>
</dbReference>
<dbReference type="HAMAP" id="MF_00014">
    <property type="entry name" value="Ribosome_mat_RimM"/>
    <property type="match status" value="1"/>
</dbReference>
<feature type="domain" description="RimM N-terminal" evidence="6">
    <location>
        <begin position="14"/>
        <end position="94"/>
    </location>
</feature>
<keyword evidence="9" id="KW-1185">Reference proteome</keyword>
<dbReference type="GO" id="GO:0042274">
    <property type="term" value="P:ribosomal small subunit biogenesis"/>
    <property type="evidence" value="ECO:0007669"/>
    <property type="project" value="UniProtKB-UniRule"/>
</dbReference>
<comment type="similarity">
    <text evidence="5">Belongs to the RimM family.</text>
</comment>
<accession>A0A0P9F2Q7</accession>
<reference evidence="8 9" key="1">
    <citation type="submission" date="2015-09" db="EMBL/GenBank/DDBJ databases">
        <title>Draft genome sequence of Kouleothrix aurantiaca JCM 19913.</title>
        <authorList>
            <person name="Hemp J."/>
        </authorList>
    </citation>
    <scope>NUCLEOTIDE SEQUENCE [LARGE SCALE GENOMIC DNA]</scope>
    <source>
        <strain evidence="8 9">COM-B</strain>
    </source>
</reference>
<dbReference type="Pfam" id="PF05239">
    <property type="entry name" value="PRC"/>
    <property type="match status" value="1"/>
</dbReference>
<comment type="function">
    <text evidence="5">An accessory protein needed during the final step in the assembly of 30S ribosomal subunit, possibly for assembly of the head region. Essential for efficient processing of 16S rRNA. May be needed both before and after RbfA during the maturation of 16S rRNA. It has affinity for free ribosomal 30S subunits but not for 70S ribosomes.</text>
</comment>
<dbReference type="GO" id="GO:0006364">
    <property type="term" value="P:rRNA processing"/>
    <property type="evidence" value="ECO:0007669"/>
    <property type="project" value="UniProtKB-UniRule"/>
</dbReference>
<dbReference type="GO" id="GO:0043022">
    <property type="term" value="F:ribosome binding"/>
    <property type="evidence" value="ECO:0007669"/>
    <property type="project" value="InterPro"/>
</dbReference>
<dbReference type="SUPFAM" id="SSF50346">
    <property type="entry name" value="PRC-barrel domain"/>
    <property type="match status" value="1"/>
</dbReference>
<evidence type="ECO:0000313" key="8">
    <source>
        <dbReference type="EMBL" id="KPV50802.1"/>
    </source>
</evidence>
<feature type="domain" description="PRC-barrel" evidence="7">
    <location>
        <begin position="101"/>
        <end position="174"/>
    </location>
</feature>
<dbReference type="EMBL" id="LJCR01001209">
    <property type="protein sequence ID" value="KPV50802.1"/>
    <property type="molecule type" value="Genomic_DNA"/>
</dbReference>
<dbReference type="InterPro" id="IPR009000">
    <property type="entry name" value="Transl_B-barrel_sf"/>
</dbReference>
<dbReference type="InterPro" id="IPR036976">
    <property type="entry name" value="RimM_N_sf"/>
</dbReference>
<evidence type="ECO:0000256" key="1">
    <source>
        <dbReference type="ARBA" id="ARBA00022490"/>
    </source>
</evidence>
<keyword evidence="1 5" id="KW-0963">Cytoplasm</keyword>